<dbReference type="EMBL" id="BAABWU010000002">
    <property type="protein sequence ID" value="GAA6195215.1"/>
    <property type="molecule type" value="Genomic_DNA"/>
</dbReference>
<keyword evidence="3" id="KW-0547">Nucleotide-binding</keyword>
<comment type="similarity">
    <text evidence="1">Belongs to the carbohydrate kinase PfkB family.</text>
</comment>
<sequence>MILCCGDALIDMMPIAPQPGTIAYVPKPGGAVLNTAVALGRLGAPVGLLTGVSHDMFGQQLAAHISHSHVDTAHLLWSDRPTTLAFVQLVHGQASYCFYDENSAGRMLDIADIPALPNAVTALFFGGISLASDPASDCYAALLEREAPTRVVMVDPNIRPGFIKDAARYRQRLDRMMAQADIVKVSDEDLNWLFPAPQSDEQKVTRLLALGPALVVVTRGNEGADGFMTNGTHIHIPAAPAKIVDTVGAGDTFNAGLLAKLSELNCLSKDQIKTLPPKILHTALNHGAKVAAKTVAREGADPPWAEAL</sequence>
<evidence type="ECO:0000313" key="8">
    <source>
        <dbReference type="Proteomes" id="UP001441944"/>
    </source>
</evidence>
<dbReference type="InterPro" id="IPR011611">
    <property type="entry name" value="PfkB_dom"/>
</dbReference>
<evidence type="ECO:0000256" key="2">
    <source>
        <dbReference type="ARBA" id="ARBA00022679"/>
    </source>
</evidence>
<dbReference type="InterPro" id="IPR002173">
    <property type="entry name" value="Carboh/pur_kinase_PfkB_CS"/>
</dbReference>
<evidence type="ECO:0000256" key="3">
    <source>
        <dbReference type="ARBA" id="ARBA00022741"/>
    </source>
</evidence>
<dbReference type="PROSITE" id="PS00584">
    <property type="entry name" value="PFKB_KINASES_2"/>
    <property type="match status" value="1"/>
</dbReference>
<feature type="domain" description="Carbohydrate kinase PfkB" evidence="6">
    <location>
        <begin position="23"/>
        <end position="303"/>
    </location>
</feature>
<dbReference type="InterPro" id="IPR029056">
    <property type="entry name" value="Ribokinase-like"/>
</dbReference>
<comment type="caution">
    <text evidence="7">The sequence shown here is derived from an EMBL/GenBank/DDBJ whole genome shotgun (WGS) entry which is preliminary data.</text>
</comment>
<evidence type="ECO:0000256" key="4">
    <source>
        <dbReference type="ARBA" id="ARBA00022777"/>
    </source>
</evidence>
<dbReference type="InterPro" id="IPR050306">
    <property type="entry name" value="PfkB_Carbo_kinase"/>
</dbReference>
<dbReference type="PANTHER" id="PTHR43085">
    <property type="entry name" value="HEXOKINASE FAMILY MEMBER"/>
    <property type="match status" value="1"/>
</dbReference>
<dbReference type="RefSeq" id="WP_353397076.1">
    <property type="nucleotide sequence ID" value="NZ_BAABWU010000002.1"/>
</dbReference>
<dbReference type="PANTHER" id="PTHR43085:SF1">
    <property type="entry name" value="PSEUDOURIDINE KINASE-RELATED"/>
    <property type="match status" value="1"/>
</dbReference>
<reference evidence="7 8" key="1">
    <citation type="submission" date="2024-04" db="EMBL/GenBank/DDBJ databases">
        <title>Draft genome sequence of Pseudophaeobacter arcticus NBRC 116598.</title>
        <authorList>
            <person name="Miyakawa T."/>
            <person name="Kusuya Y."/>
            <person name="Miura T."/>
        </authorList>
    </citation>
    <scope>NUCLEOTIDE SEQUENCE [LARGE SCALE GENOMIC DNA]</scope>
    <source>
        <strain evidence="7 8">SU-CL00105</strain>
    </source>
</reference>
<dbReference type="Gene3D" id="3.40.1190.20">
    <property type="match status" value="1"/>
</dbReference>
<evidence type="ECO:0000256" key="5">
    <source>
        <dbReference type="ARBA" id="ARBA00022840"/>
    </source>
</evidence>
<keyword evidence="4 7" id="KW-0418">Kinase</keyword>
<dbReference type="Pfam" id="PF00294">
    <property type="entry name" value="PfkB"/>
    <property type="match status" value="1"/>
</dbReference>
<dbReference type="GO" id="GO:0016301">
    <property type="term" value="F:kinase activity"/>
    <property type="evidence" value="ECO:0007669"/>
    <property type="project" value="UniProtKB-KW"/>
</dbReference>
<gene>
    <name evidence="7" type="ORF">NBRC116598_06590</name>
</gene>
<dbReference type="SUPFAM" id="SSF53613">
    <property type="entry name" value="Ribokinase-like"/>
    <property type="match status" value="1"/>
</dbReference>
<evidence type="ECO:0000256" key="1">
    <source>
        <dbReference type="ARBA" id="ARBA00010688"/>
    </source>
</evidence>
<keyword evidence="5" id="KW-0067">ATP-binding</keyword>
<organism evidence="7 8">
    <name type="scientific">Pseudophaeobacter arcticus</name>
    <dbReference type="NCBI Taxonomy" id="385492"/>
    <lineage>
        <taxon>Bacteria</taxon>
        <taxon>Pseudomonadati</taxon>
        <taxon>Pseudomonadota</taxon>
        <taxon>Alphaproteobacteria</taxon>
        <taxon>Rhodobacterales</taxon>
        <taxon>Paracoccaceae</taxon>
        <taxon>Pseudophaeobacter</taxon>
    </lineage>
</organism>
<keyword evidence="8" id="KW-1185">Reference proteome</keyword>
<evidence type="ECO:0000259" key="6">
    <source>
        <dbReference type="Pfam" id="PF00294"/>
    </source>
</evidence>
<keyword evidence="2" id="KW-0808">Transferase</keyword>
<dbReference type="CDD" id="cd01167">
    <property type="entry name" value="bac_FRK"/>
    <property type="match status" value="1"/>
</dbReference>
<name>A0ABQ0AH73_9RHOB</name>
<accession>A0ABQ0AH73</accession>
<proteinExistence type="inferred from homology"/>
<protein>
    <submittedName>
        <fullName evidence="7">Carbohydrate kinase</fullName>
    </submittedName>
</protein>
<evidence type="ECO:0000313" key="7">
    <source>
        <dbReference type="EMBL" id="GAA6195215.1"/>
    </source>
</evidence>
<dbReference type="Proteomes" id="UP001441944">
    <property type="component" value="Unassembled WGS sequence"/>
</dbReference>